<dbReference type="Proteomes" id="UP000031928">
    <property type="component" value="Chromosome"/>
</dbReference>
<sequence length="218" mass="23275">MCRVRRFPAPSTTTRGDPMPARRLLSIVLAALALTACSPAAPLIDVTSSPSSATSVPVEPAAQPLELGDFDPEGDFEVFNPCTEIPPEVRAAAGLGEPVGTPFSDQGKSESCSFESLDPEIRGFFALAGDKIPRSRILERKLFISPAAESAVPDVYLHHMGTGAPDECSAAVHTTRGRFVVHYMETLSTQGRESLCSQAVQKLEMIHQLLGEDSGDSH</sequence>
<gene>
    <name evidence="1" type="ORF">B840_09230</name>
</gene>
<evidence type="ECO:0000313" key="2">
    <source>
        <dbReference type="Proteomes" id="UP000031928"/>
    </source>
</evidence>
<protein>
    <recommendedName>
        <fullName evidence="3">DUF3558 domain-containing protein</fullName>
    </recommendedName>
</protein>
<dbReference type="EMBL" id="CP007790">
    <property type="protein sequence ID" value="AJK69439.1"/>
    <property type="molecule type" value="Genomic_DNA"/>
</dbReference>
<dbReference type="KEGG" id="cmq:B840_09230"/>
<dbReference type="STRING" id="1224162.B840_09230"/>
<accession>A0A0B6TT74</accession>
<organism evidence="1 2">
    <name type="scientific">Corynebacterium marinum DSM 44953</name>
    <dbReference type="NCBI Taxonomy" id="1224162"/>
    <lineage>
        <taxon>Bacteria</taxon>
        <taxon>Bacillati</taxon>
        <taxon>Actinomycetota</taxon>
        <taxon>Actinomycetes</taxon>
        <taxon>Mycobacteriales</taxon>
        <taxon>Corynebacteriaceae</taxon>
        <taxon>Corynebacterium</taxon>
    </lineage>
</organism>
<name>A0A0B6TT74_9CORY</name>
<evidence type="ECO:0008006" key="3">
    <source>
        <dbReference type="Google" id="ProtNLM"/>
    </source>
</evidence>
<dbReference type="AlphaFoldDB" id="A0A0B6TT74"/>
<dbReference type="HOGENOM" id="CLU_1265182_0_0_11"/>
<reference evidence="1 2" key="1">
    <citation type="submission" date="2014-05" db="EMBL/GenBank/DDBJ databases">
        <title>Complete genome sequence of Corynebacterium marinum DSM 44953.</title>
        <authorList>
            <person name="Schaffert L."/>
            <person name="Albersmeier A."/>
            <person name="Kalinowski J."/>
            <person name="Ruckert C."/>
        </authorList>
    </citation>
    <scope>NUCLEOTIDE SEQUENCE [LARGE SCALE GENOMIC DNA]</scope>
    <source>
        <strain evidence="1 2">DSM 44953</strain>
    </source>
</reference>
<proteinExistence type="predicted"/>
<dbReference type="Pfam" id="PF12079">
    <property type="entry name" value="DUF3558"/>
    <property type="match status" value="1"/>
</dbReference>
<dbReference type="InterPro" id="IPR024520">
    <property type="entry name" value="DUF3558"/>
</dbReference>
<keyword evidence="2" id="KW-1185">Reference proteome</keyword>
<evidence type="ECO:0000313" key="1">
    <source>
        <dbReference type="EMBL" id="AJK69439.1"/>
    </source>
</evidence>